<evidence type="ECO:0000256" key="5">
    <source>
        <dbReference type="HAMAP-Rule" id="MF_00658"/>
    </source>
</evidence>
<accession>A0A5C1QPZ7</accession>
<dbReference type="EC" id="2.1.1.177" evidence="5"/>
<evidence type="ECO:0000256" key="2">
    <source>
        <dbReference type="ARBA" id="ARBA00022679"/>
    </source>
</evidence>
<keyword evidence="5" id="KW-0698">rRNA processing</keyword>
<feature type="binding site" evidence="5">
    <location>
        <position position="108"/>
    </location>
    <ligand>
        <name>S-adenosyl-L-methionine</name>
        <dbReference type="ChEBI" id="CHEBI:59789"/>
    </ligand>
</feature>
<dbReference type="PIRSF" id="PIRSF004505">
    <property type="entry name" value="MT_bac"/>
    <property type="match status" value="1"/>
</dbReference>
<keyword evidence="2 5" id="KW-0808">Transferase</keyword>
<dbReference type="PANTHER" id="PTHR33603">
    <property type="entry name" value="METHYLTRANSFERASE"/>
    <property type="match status" value="1"/>
</dbReference>
<organism evidence="6 7">
    <name type="scientific">Oceanispirochaeta crateris</name>
    <dbReference type="NCBI Taxonomy" id="2518645"/>
    <lineage>
        <taxon>Bacteria</taxon>
        <taxon>Pseudomonadati</taxon>
        <taxon>Spirochaetota</taxon>
        <taxon>Spirochaetia</taxon>
        <taxon>Spirochaetales</taxon>
        <taxon>Spirochaetaceae</taxon>
        <taxon>Oceanispirochaeta</taxon>
    </lineage>
</organism>
<dbReference type="SUPFAM" id="SSF75217">
    <property type="entry name" value="alpha/beta knot"/>
    <property type="match status" value="1"/>
</dbReference>
<dbReference type="GO" id="GO:0005737">
    <property type="term" value="C:cytoplasm"/>
    <property type="evidence" value="ECO:0007669"/>
    <property type="project" value="UniProtKB-SubCell"/>
</dbReference>
<comment type="similarity">
    <text evidence="4 5">Belongs to the RNA methyltransferase RlmH family.</text>
</comment>
<comment type="subcellular location">
    <subcellularLocation>
        <location evidence="5">Cytoplasm</location>
    </subcellularLocation>
</comment>
<feature type="binding site" evidence="5">
    <location>
        <begin position="127"/>
        <end position="132"/>
    </location>
    <ligand>
        <name>S-adenosyl-L-methionine</name>
        <dbReference type="ChEBI" id="CHEBI:59789"/>
    </ligand>
</feature>
<dbReference type="CDD" id="cd18081">
    <property type="entry name" value="RlmH-like"/>
    <property type="match status" value="1"/>
</dbReference>
<gene>
    <name evidence="5 6" type="primary">rlmH</name>
    <name evidence="6" type="ORF">EXM22_11905</name>
</gene>
<dbReference type="NCBIfam" id="NF000985">
    <property type="entry name" value="PRK00103.1-3"/>
    <property type="match status" value="1"/>
</dbReference>
<dbReference type="InterPro" id="IPR029026">
    <property type="entry name" value="tRNA_m1G_MTases_N"/>
</dbReference>
<dbReference type="PANTHER" id="PTHR33603:SF1">
    <property type="entry name" value="RIBOSOMAL RNA LARGE SUBUNIT METHYLTRANSFERASE H"/>
    <property type="match status" value="1"/>
</dbReference>
<proteinExistence type="inferred from homology"/>
<dbReference type="AlphaFoldDB" id="A0A5C1QPZ7"/>
<evidence type="ECO:0000256" key="4">
    <source>
        <dbReference type="ARBA" id="ARBA00038303"/>
    </source>
</evidence>
<dbReference type="OrthoDB" id="9806643at2"/>
<dbReference type="EMBL" id="CP036150">
    <property type="protein sequence ID" value="QEN08656.1"/>
    <property type="molecule type" value="Genomic_DNA"/>
</dbReference>
<evidence type="ECO:0000313" key="7">
    <source>
        <dbReference type="Proteomes" id="UP000324209"/>
    </source>
</evidence>
<dbReference type="HAMAP" id="MF_00658">
    <property type="entry name" value="23SrRNA_methyltr_H"/>
    <property type="match status" value="1"/>
</dbReference>
<evidence type="ECO:0000256" key="1">
    <source>
        <dbReference type="ARBA" id="ARBA00022603"/>
    </source>
</evidence>
<comment type="subunit">
    <text evidence="5">Homodimer.</text>
</comment>
<dbReference type="Gene3D" id="3.40.1280.10">
    <property type="match status" value="1"/>
</dbReference>
<comment type="catalytic activity">
    <reaction evidence="5">
        <text>pseudouridine(1915) in 23S rRNA + S-adenosyl-L-methionine = N(3)-methylpseudouridine(1915) in 23S rRNA + S-adenosyl-L-homocysteine + H(+)</text>
        <dbReference type="Rhea" id="RHEA:42752"/>
        <dbReference type="Rhea" id="RHEA-COMP:10221"/>
        <dbReference type="Rhea" id="RHEA-COMP:10222"/>
        <dbReference type="ChEBI" id="CHEBI:15378"/>
        <dbReference type="ChEBI" id="CHEBI:57856"/>
        <dbReference type="ChEBI" id="CHEBI:59789"/>
        <dbReference type="ChEBI" id="CHEBI:65314"/>
        <dbReference type="ChEBI" id="CHEBI:74486"/>
        <dbReference type="EC" id="2.1.1.177"/>
    </reaction>
</comment>
<dbReference type="InterPro" id="IPR003742">
    <property type="entry name" value="RlmH-like"/>
</dbReference>
<dbReference type="KEGG" id="ock:EXM22_11905"/>
<dbReference type="Pfam" id="PF02590">
    <property type="entry name" value="SPOUT_MTase"/>
    <property type="match status" value="1"/>
</dbReference>
<dbReference type="InterPro" id="IPR029028">
    <property type="entry name" value="Alpha/beta_knot_MTases"/>
</dbReference>
<sequence length="159" mass="18535">MKITIISVGKLKEKYWRAAIEEYQKRLSRYCSLTLLEVADEKCPDNAGEEDKNIIRRKEGERIKAKIPGDAHIVTMEIQGKEHDSLGFAQWLDRLPHEGHSHLVFIIGGSLGLTEELCRRSSLSLSFSRLTFPHQMMRVILLEQIYRAYRINRNEPYHK</sequence>
<evidence type="ECO:0000256" key="3">
    <source>
        <dbReference type="ARBA" id="ARBA00022691"/>
    </source>
</evidence>
<name>A0A5C1QPZ7_9SPIO</name>
<dbReference type="NCBIfam" id="TIGR00246">
    <property type="entry name" value="tRNA_RlmH_YbeA"/>
    <property type="match status" value="1"/>
</dbReference>
<evidence type="ECO:0000313" key="6">
    <source>
        <dbReference type="EMBL" id="QEN08656.1"/>
    </source>
</evidence>
<keyword evidence="3 5" id="KW-0949">S-adenosyl-L-methionine</keyword>
<comment type="function">
    <text evidence="5">Specifically methylates the pseudouridine at position 1915 (m3Psi1915) in 23S rRNA.</text>
</comment>
<keyword evidence="7" id="KW-1185">Reference proteome</keyword>
<dbReference type="RefSeq" id="WP_149486737.1">
    <property type="nucleotide sequence ID" value="NZ_CP036150.1"/>
</dbReference>
<keyword evidence="5" id="KW-0963">Cytoplasm</keyword>
<dbReference type="Proteomes" id="UP000324209">
    <property type="component" value="Chromosome"/>
</dbReference>
<dbReference type="GO" id="GO:0070038">
    <property type="term" value="F:rRNA (pseudouridine-N3-)-methyltransferase activity"/>
    <property type="evidence" value="ECO:0007669"/>
    <property type="project" value="UniProtKB-UniRule"/>
</dbReference>
<reference evidence="6 7" key="1">
    <citation type="submission" date="2019-02" db="EMBL/GenBank/DDBJ databases">
        <title>Complete Genome Sequence and Methylome Analysis of free living Spirochaetas.</title>
        <authorList>
            <person name="Fomenkov A."/>
            <person name="Dubinina G."/>
            <person name="Leshcheva N."/>
            <person name="Mikheeva N."/>
            <person name="Grabovich M."/>
            <person name="Vincze T."/>
            <person name="Roberts R.J."/>
        </authorList>
    </citation>
    <scope>NUCLEOTIDE SEQUENCE [LARGE SCALE GENOMIC DNA]</scope>
    <source>
        <strain evidence="6 7">K2</strain>
    </source>
</reference>
<keyword evidence="1 5" id="KW-0489">Methyltransferase</keyword>
<protein>
    <recommendedName>
        <fullName evidence="5">Ribosomal RNA large subunit methyltransferase H</fullName>
        <ecNumber evidence="5">2.1.1.177</ecNumber>
    </recommendedName>
    <alternativeName>
        <fullName evidence="5">23S rRNA (pseudouridine1915-N3)-methyltransferase</fullName>
    </alternativeName>
    <alternativeName>
        <fullName evidence="5">23S rRNA m3Psi1915 methyltransferase</fullName>
    </alternativeName>
    <alternativeName>
        <fullName evidence="5">rRNA (pseudouridine-N3-)-methyltransferase RlmH</fullName>
    </alternativeName>
</protein>
<comment type="caution">
    <text evidence="5">Lacks conserved residue(s) required for the propagation of feature annotation.</text>
</comment>